<keyword evidence="1" id="KW-0805">Transcription regulation</keyword>
<feature type="domain" description="HTH araC/xylS-type" evidence="4">
    <location>
        <begin position="307"/>
        <end position="405"/>
    </location>
</feature>
<gene>
    <name evidence="5" type="ORF">H9798_01000</name>
</gene>
<organism evidence="5 6">
    <name type="scientific">Candidatus Mediterraneibacter pullicola</name>
    <dbReference type="NCBI Taxonomy" id="2838682"/>
    <lineage>
        <taxon>Bacteria</taxon>
        <taxon>Bacillati</taxon>
        <taxon>Bacillota</taxon>
        <taxon>Clostridia</taxon>
        <taxon>Lachnospirales</taxon>
        <taxon>Lachnospiraceae</taxon>
        <taxon>Mediterraneibacter</taxon>
    </lineage>
</organism>
<dbReference type="InterPro" id="IPR020449">
    <property type="entry name" value="Tscrpt_reg_AraC-type_HTH"/>
</dbReference>
<comment type="caution">
    <text evidence="5">The sequence shown here is derived from an EMBL/GenBank/DDBJ whole genome shotgun (WGS) entry which is preliminary data.</text>
</comment>
<name>A0A9D2KJF6_9FIRM</name>
<evidence type="ECO:0000259" key="4">
    <source>
        <dbReference type="PROSITE" id="PS01124"/>
    </source>
</evidence>
<dbReference type="PANTHER" id="PTHR43280:SF34">
    <property type="entry name" value="ARAC-FAMILY TRANSCRIPTIONAL REGULATOR"/>
    <property type="match status" value="1"/>
</dbReference>
<evidence type="ECO:0000256" key="3">
    <source>
        <dbReference type="ARBA" id="ARBA00023163"/>
    </source>
</evidence>
<keyword evidence="2" id="KW-0238">DNA-binding</keyword>
<reference evidence="5" key="2">
    <citation type="submission" date="2021-04" db="EMBL/GenBank/DDBJ databases">
        <authorList>
            <person name="Gilroy R."/>
        </authorList>
    </citation>
    <scope>NUCLEOTIDE SEQUENCE</scope>
    <source>
        <strain evidence="5">ChiSjej2B20-11307</strain>
    </source>
</reference>
<dbReference type="GO" id="GO:0003700">
    <property type="term" value="F:DNA-binding transcription factor activity"/>
    <property type="evidence" value="ECO:0007669"/>
    <property type="project" value="InterPro"/>
</dbReference>
<dbReference type="Proteomes" id="UP000824223">
    <property type="component" value="Unassembled WGS sequence"/>
</dbReference>
<dbReference type="EMBL" id="DXAK01000005">
    <property type="protein sequence ID" value="HJA05717.1"/>
    <property type="molecule type" value="Genomic_DNA"/>
</dbReference>
<dbReference type="InterPro" id="IPR009057">
    <property type="entry name" value="Homeodomain-like_sf"/>
</dbReference>
<dbReference type="AlphaFoldDB" id="A0A9D2KJF6"/>
<dbReference type="InterPro" id="IPR018060">
    <property type="entry name" value="HTH_AraC"/>
</dbReference>
<dbReference type="PROSITE" id="PS01124">
    <property type="entry name" value="HTH_ARAC_FAMILY_2"/>
    <property type="match status" value="1"/>
</dbReference>
<dbReference type="Gene3D" id="1.10.10.60">
    <property type="entry name" value="Homeodomain-like"/>
    <property type="match status" value="2"/>
</dbReference>
<evidence type="ECO:0000313" key="5">
    <source>
        <dbReference type="EMBL" id="HJA05717.1"/>
    </source>
</evidence>
<evidence type="ECO:0000256" key="2">
    <source>
        <dbReference type="ARBA" id="ARBA00023125"/>
    </source>
</evidence>
<dbReference type="PRINTS" id="PR00032">
    <property type="entry name" value="HTHARAC"/>
</dbReference>
<dbReference type="PROSITE" id="PS00041">
    <property type="entry name" value="HTH_ARAC_FAMILY_1"/>
    <property type="match status" value="1"/>
</dbReference>
<keyword evidence="3" id="KW-0804">Transcription</keyword>
<dbReference type="InterPro" id="IPR018062">
    <property type="entry name" value="HTH_AraC-typ_CS"/>
</dbReference>
<accession>A0A9D2KJF6</accession>
<protein>
    <submittedName>
        <fullName evidence="5">AraC family transcriptional regulator</fullName>
    </submittedName>
</protein>
<dbReference type="PANTHER" id="PTHR43280">
    <property type="entry name" value="ARAC-FAMILY TRANSCRIPTIONAL REGULATOR"/>
    <property type="match status" value="1"/>
</dbReference>
<evidence type="ECO:0000256" key="1">
    <source>
        <dbReference type="ARBA" id="ARBA00023015"/>
    </source>
</evidence>
<proteinExistence type="predicted"/>
<reference evidence="5" key="1">
    <citation type="journal article" date="2021" name="PeerJ">
        <title>Extensive microbial diversity within the chicken gut microbiome revealed by metagenomics and culture.</title>
        <authorList>
            <person name="Gilroy R."/>
            <person name="Ravi A."/>
            <person name="Getino M."/>
            <person name="Pursley I."/>
            <person name="Horton D.L."/>
            <person name="Alikhan N.F."/>
            <person name="Baker D."/>
            <person name="Gharbi K."/>
            <person name="Hall N."/>
            <person name="Watson M."/>
            <person name="Adriaenssens E.M."/>
            <person name="Foster-Nyarko E."/>
            <person name="Jarju S."/>
            <person name="Secka A."/>
            <person name="Antonio M."/>
            <person name="Oren A."/>
            <person name="Chaudhuri R.R."/>
            <person name="La Ragione R."/>
            <person name="Hildebrand F."/>
            <person name="Pallen M.J."/>
        </authorList>
    </citation>
    <scope>NUCLEOTIDE SEQUENCE</scope>
    <source>
        <strain evidence="5">ChiSjej2B20-11307</strain>
    </source>
</reference>
<dbReference type="GO" id="GO:0043565">
    <property type="term" value="F:sequence-specific DNA binding"/>
    <property type="evidence" value="ECO:0007669"/>
    <property type="project" value="InterPro"/>
</dbReference>
<evidence type="ECO:0000313" key="6">
    <source>
        <dbReference type="Proteomes" id="UP000824223"/>
    </source>
</evidence>
<dbReference type="SMART" id="SM00342">
    <property type="entry name" value="HTH_ARAC"/>
    <property type="match status" value="1"/>
</dbReference>
<sequence length="417" mass="48158">MGLNRLDIFQKTITATNVNVTVLKKDNSNLPEIDNGFRKHLFENFDYNKTYDFLTPHFVPGTLIHYIDEFSLHYIFVDIPEEFLGCDDLRITAIGPFSDYRIEYDSIHKIMQKNKIPDRLFIDFSAFYNSVPLIQKADNLLGIVLNLASGLFEQEYTISFFSLQDNPFGSLDFQTDQLMVYPQLASSSIEERYDIESKLLNAISTGNYEQAHNYHQKFTSYYIQPRTKNLIRNQQNFTIILNTLCRKAAQEGGVPPLYIDNLSTKFAISINNTLSLKEFPALCSKMIHKYCLLVKNHAMKGYSPVIREIISYIDFCYMEDLSLNLFAEKFNMTKTYLSALFKKETGDTLTDYIHTVRMRRAITLINSSSSPVAYIASACGYNDINYFIRIFKRTYGLSPKQYQKSILSAKTQAQAKF</sequence>
<dbReference type="SUPFAM" id="SSF46689">
    <property type="entry name" value="Homeodomain-like"/>
    <property type="match status" value="2"/>
</dbReference>
<dbReference type="Pfam" id="PF12833">
    <property type="entry name" value="HTH_18"/>
    <property type="match status" value="1"/>
</dbReference>